<dbReference type="PANTHER" id="PTHR23206">
    <property type="entry name" value="MASK PROTEIN"/>
    <property type="match status" value="1"/>
</dbReference>
<keyword evidence="4" id="KW-1133">Transmembrane helix</keyword>
<evidence type="ECO:0000313" key="6">
    <source>
        <dbReference type="Proteomes" id="UP001620626"/>
    </source>
</evidence>
<keyword evidence="4" id="KW-0472">Membrane</keyword>
<evidence type="ECO:0000256" key="4">
    <source>
        <dbReference type="SAM" id="Phobius"/>
    </source>
</evidence>
<dbReference type="SUPFAM" id="SSF48403">
    <property type="entry name" value="Ankyrin repeat"/>
    <property type="match status" value="1"/>
</dbReference>
<dbReference type="PROSITE" id="PS50088">
    <property type="entry name" value="ANK_REPEAT"/>
    <property type="match status" value="4"/>
</dbReference>
<sequence length="429" mass="47250">MNQQQVIKTKLNNDKLVHDGAQKKKYGDADARILRLVQRYNDYKRACVFPFAVISSPIVFLSSIIALHIRRPIVLPTLSLPSMADDVGPPAPSGAVDDFAQRTGQFFDFIRQGNTDRLRALIDSLSADELNNLLQMNDPRYNEQQFALLVAIMERHPEIAALLLDKGADVHQTSLGRVNNVTMAVTPLWIAVNMLQLEMCRVLIAHGANVDLGSDSSFTPLLLACGKGSTEIVTLLVENGANVNLGDSEGATPTMNTSRFGMIELVRFLLSHGANVEQMDYSGTRFALLDAASIGRLEVCRLLVDEWAADVNQQAIDGTTPLMGACSFGNLDITVFLIEHGADIDHADMDGYNALMWAVKYEKAGVARHLLAIGANADQVGIDGKRARDLARECRLTEMIDLFRTTDNNELREDGNAQQDEQPQQQQQM</sequence>
<proteinExistence type="predicted"/>
<dbReference type="InterPro" id="IPR036770">
    <property type="entry name" value="Ankyrin_rpt-contain_sf"/>
</dbReference>
<name>A0ABD2J8J0_9BILA</name>
<dbReference type="Proteomes" id="UP001620626">
    <property type="component" value="Unassembled WGS sequence"/>
</dbReference>
<dbReference type="InterPro" id="IPR002110">
    <property type="entry name" value="Ankyrin_rpt"/>
</dbReference>
<accession>A0ABD2J8J0</accession>
<dbReference type="Pfam" id="PF00023">
    <property type="entry name" value="Ank"/>
    <property type="match status" value="1"/>
</dbReference>
<dbReference type="AlphaFoldDB" id="A0ABD2J8J0"/>
<keyword evidence="2 3" id="KW-0040">ANK repeat</keyword>
<evidence type="ECO:0000313" key="5">
    <source>
        <dbReference type="EMBL" id="KAL3086872.1"/>
    </source>
</evidence>
<organism evidence="5 6">
    <name type="scientific">Heterodera trifolii</name>
    <dbReference type="NCBI Taxonomy" id="157864"/>
    <lineage>
        <taxon>Eukaryota</taxon>
        <taxon>Metazoa</taxon>
        <taxon>Ecdysozoa</taxon>
        <taxon>Nematoda</taxon>
        <taxon>Chromadorea</taxon>
        <taxon>Rhabditida</taxon>
        <taxon>Tylenchina</taxon>
        <taxon>Tylenchomorpha</taxon>
        <taxon>Tylenchoidea</taxon>
        <taxon>Heteroderidae</taxon>
        <taxon>Heteroderinae</taxon>
        <taxon>Heterodera</taxon>
    </lineage>
</organism>
<evidence type="ECO:0000256" key="3">
    <source>
        <dbReference type="PROSITE-ProRule" id="PRU00023"/>
    </source>
</evidence>
<protein>
    <submittedName>
        <fullName evidence="5">Uncharacterized protein</fullName>
    </submittedName>
</protein>
<dbReference type="EMBL" id="JBICBT010001030">
    <property type="protein sequence ID" value="KAL3086872.1"/>
    <property type="molecule type" value="Genomic_DNA"/>
</dbReference>
<feature type="transmembrane region" description="Helical" evidence="4">
    <location>
        <begin position="48"/>
        <end position="69"/>
    </location>
</feature>
<dbReference type="Pfam" id="PF12796">
    <property type="entry name" value="Ank_2"/>
    <property type="match status" value="2"/>
</dbReference>
<keyword evidence="4" id="KW-0812">Transmembrane</keyword>
<feature type="repeat" description="ANK" evidence="3">
    <location>
        <begin position="317"/>
        <end position="349"/>
    </location>
</feature>
<dbReference type="SMART" id="SM00248">
    <property type="entry name" value="ANK"/>
    <property type="match status" value="7"/>
</dbReference>
<dbReference type="InterPro" id="IPR051631">
    <property type="entry name" value="Ankyrin-KH/SAM_domain"/>
</dbReference>
<dbReference type="PANTHER" id="PTHR23206:SF7">
    <property type="entry name" value="PROTEIN KINASE DOMAIN-CONTAINING PROTEIN"/>
    <property type="match status" value="1"/>
</dbReference>
<dbReference type="Gene3D" id="1.25.40.20">
    <property type="entry name" value="Ankyrin repeat-containing domain"/>
    <property type="match status" value="1"/>
</dbReference>
<feature type="repeat" description="ANK" evidence="3">
    <location>
        <begin position="249"/>
        <end position="281"/>
    </location>
</feature>
<feature type="repeat" description="ANK" evidence="3">
    <location>
        <begin position="216"/>
        <end position="248"/>
    </location>
</feature>
<evidence type="ECO:0000256" key="1">
    <source>
        <dbReference type="ARBA" id="ARBA00022737"/>
    </source>
</evidence>
<evidence type="ECO:0000256" key="2">
    <source>
        <dbReference type="ARBA" id="ARBA00023043"/>
    </source>
</evidence>
<gene>
    <name evidence="5" type="ORF">niasHT_030951</name>
</gene>
<reference evidence="5 6" key="1">
    <citation type="submission" date="2024-10" db="EMBL/GenBank/DDBJ databases">
        <authorList>
            <person name="Kim D."/>
        </authorList>
    </citation>
    <scope>NUCLEOTIDE SEQUENCE [LARGE SCALE GENOMIC DNA]</scope>
    <source>
        <strain evidence="5">BH-2024</strain>
    </source>
</reference>
<comment type="caution">
    <text evidence="5">The sequence shown here is derived from an EMBL/GenBank/DDBJ whole genome shotgun (WGS) entry which is preliminary data.</text>
</comment>
<keyword evidence="6" id="KW-1185">Reference proteome</keyword>
<keyword evidence="1" id="KW-0677">Repeat</keyword>
<dbReference type="PROSITE" id="PS50297">
    <property type="entry name" value="ANK_REP_REGION"/>
    <property type="match status" value="3"/>
</dbReference>
<feature type="repeat" description="ANK" evidence="3">
    <location>
        <begin position="183"/>
        <end position="215"/>
    </location>
</feature>